<organism evidence="3 4">
    <name type="scientific">Insulibacter thermoxylanivorax</name>
    <dbReference type="NCBI Taxonomy" id="2749268"/>
    <lineage>
        <taxon>Bacteria</taxon>
        <taxon>Bacillati</taxon>
        <taxon>Bacillota</taxon>
        <taxon>Bacilli</taxon>
        <taxon>Bacillales</taxon>
        <taxon>Paenibacillaceae</taxon>
        <taxon>Insulibacter</taxon>
    </lineage>
</organism>
<dbReference type="RefSeq" id="WP_200967454.1">
    <property type="nucleotide sequence ID" value="NZ_BMAQ01000039.1"/>
</dbReference>
<reference evidence="3" key="2">
    <citation type="journal article" date="2021" name="Data Brief">
        <title>Draft genome sequence data of the facultative, thermophilic, xylanolytic bacterium Paenibacillus sp. strain DA-C8.</title>
        <authorList>
            <person name="Chhe C."/>
            <person name="Uke A."/>
            <person name="Baramee S."/>
            <person name="Ungkulpasvich U."/>
            <person name="Tachaapaikoon C."/>
            <person name="Pason P."/>
            <person name="Waeonukul R."/>
            <person name="Ratanakhanokchai K."/>
            <person name="Kosugi A."/>
        </authorList>
    </citation>
    <scope>NUCLEOTIDE SEQUENCE</scope>
    <source>
        <strain evidence="3">DA-C8</strain>
    </source>
</reference>
<dbReference type="Proteomes" id="UP000654993">
    <property type="component" value="Unassembled WGS sequence"/>
</dbReference>
<feature type="chain" id="PRO_5039095569" evidence="2">
    <location>
        <begin position="26"/>
        <end position="458"/>
    </location>
</feature>
<gene>
    <name evidence="3" type="ORF">PRECH8_25450</name>
</gene>
<dbReference type="PANTHER" id="PTHR43649:SF14">
    <property type="entry name" value="BLR3389 PROTEIN"/>
    <property type="match status" value="1"/>
</dbReference>
<dbReference type="Pfam" id="PF01547">
    <property type="entry name" value="SBP_bac_1"/>
    <property type="match status" value="1"/>
</dbReference>
<dbReference type="EMBL" id="BMAQ01000039">
    <property type="protein sequence ID" value="GFR39249.1"/>
    <property type="molecule type" value="Genomic_DNA"/>
</dbReference>
<name>A0A916QI42_9BACL</name>
<comment type="caution">
    <text evidence="3">The sequence shown here is derived from an EMBL/GenBank/DDBJ whole genome shotgun (WGS) entry which is preliminary data.</text>
</comment>
<keyword evidence="4" id="KW-1185">Reference proteome</keyword>
<dbReference type="InterPro" id="IPR006059">
    <property type="entry name" value="SBP"/>
</dbReference>
<dbReference type="PANTHER" id="PTHR43649">
    <property type="entry name" value="ARABINOSE-BINDING PROTEIN-RELATED"/>
    <property type="match status" value="1"/>
</dbReference>
<keyword evidence="2" id="KW-0732">Signal</keyword>
<dbReference type="SUPFAM" id="SSF53850">
    <property type="entry name" value="Periplasmic binding protein-like II"/>
    <property type="match status" value="1"/>
</dbReference>
<evidence type="ECO:0000313" key="3">
    <source>
        <dbReference type="EMBL" id="GFR39249.1"/>
    </source>
</evidence>
<dbReference type="InterPro" id="IPR050490">
    <property type="entry name" value="Bact_solute-bd_prot1"/>
</dbReference>
<sequence length="458" mass="50105">MYKKRRTLILLLSLCLMLLVAVGCAGGKNNTAADGNGGNDPGPAPVNNEGGSQPEEVTITFMHLWPEGISAGQNRIVNQIISEYESLNPHVTIKPDVLENEQYKNKLKILSTSNELPDVGVTWAAGFLAPYVEGELFTPLDDLLDSGLRDKFVAGTTEAYAIDGKTYALPLEFNIAPIYYNKAIFEQYELEVPKTYAEFKQIVETLTSNGIAPIALGNKDRWTGSLWYMYLADRYAGQETLAKAILGEASFMDEGLLQAAREVQALVDSEAFVRGFNGLSNEEAKSEFLNSTAAMYLMGSWDLPNFTTNTDIPQEFRDSVGFFKFPVVEGGKGDIDSWVGGPGVGLFVAENSPVKEEAKKFVQFFIEKWGEQSVTGAGVIPATKVDTSSLDLPQLYLDLFNEMNNASSITLFADVQMDPAAAEVHLTQIQALFGKAVTPEEFSAAHDEAVQIEEVPEE</sequence>
<evidence type="ECO:0000256" key="1">
    <source>
        <dbReference type="SAM" id="MobiDB-lite"/>
    </source>
</evidence>
<evidence type="ECO:0000313" key="4">
    <source>
        <dbReference type="Proteomes" id="UP000654993"/>
    </source>
</evidence>
<dbReference type="AlphaFoldDB" id="A0A916QI42"/>
<accession>A0A916QI42</accession>
<reference evidence="3" key="1">
    <citation type="submission" date="2020-08" db="EMBL/GenBank/DDBJ databases">
        <authorList>
            <person name="Uke A."/>
            <person name="Chhe C."/>
            <person name="Baramee S."/>
            <person name="Kosugi A."/>
        </authorList>
    </citation>
    <scope>NUCLEOTIDE SEQUENCE</scope>
    <source>
        <strain evidence="3">DA-C8</strain>
    </source>
</reference>
<feature type="signal peptide" evidence="2">
    <location>
        <begin position="1"/>
        <end position="25"/>
    </location>
</feature>
<evidence type="ECO:0000256" key="2">
    <source>
        <dbReference type="SAM" id="SignalP"/>
    </source>
</evidence>
<protein>
    <submittedName>
        <fullName evidence="3">Sugar-binding protein</fullName>
    </submittedName>
</protein>
<dbReference type="PROSITE" id="PS51257">
    <property type="entry name" value="PROKAR_LIPOPROTEIN"/>
    <property type="match status" value="1"/>
</dbReference>
<feature type="region of interest" description="Disordered" evidence="1">
    <location>
        <begin position="32"/>
        <end position="53"/>
    </location>
</feature>
<proteinExistence type="predicted"/>
<dbReference type="Gene3D" id="3.40.190.10">
    <property type="entry name" value="Periplasmic binding protein-like II"/>
    <property type="match status" value="2"/>
</dbReference>